<name>A0A366IJB5_9MICO</name>
<gene>
    <name evidence="1" type="ORF">DFO65_104156</name>
</gene>
<dbReference type="RefSeq" id="WP_181778659.1">
    <property type="nucleotide sequence ID" value="NZ_QNSB01000004.1"/>
</dbReference>
<evidence type="ECO:0000313" key="1">
    <source>
        <dbReference type="EMBL" id="RBP72199.1"/>
    </source>
</evidence>
<protein>
    <submittedName>
        <fullName evidence="1">CRISPR-associated Cse1 family protein</fullName>
    </submittedName>
</protein>
<accession>A0A366IJB5</accession>
<reference evidence="1 2" key="1">
    <citation type="submission" date="2018-06" db="EMBL/GenBank/DDBJ databases">
        <title>Freshwater and sediment microbial communities from various areas in North America, analyzing microbe dynamics in response to fracking.</title>
        <authorList>
            <person name="Lamendella R."/>
        </authorList>
    </citation>
    <scope>NUCLEOTIDE SEQUENCE [LARGE SCALE GENOMIC DNA]</scope>
    <source>
        <strain evidence="1 2">3b_TX</strain>
    </source>
</reference>
<dbReference type="AlphaFoldDB" id="A0A366IJB5"/>
<dbReference type="NCBIfam" id="TIGR02547">
    <property type="entry name" value="casA_cse1"/>
    <property type="match status" value="1"/>
</dbReference>
<dbReference type="EMBL" id="QNSB01000004">
    <property type="protein sequence ID" value="RBP72199.1"/>
    <property type="molecule type" value="Genomic_DNA"/>
</dbReference>
<comment type="caution">
    <text evidence="1">The sequence shown here is derived from an EMBL/GenBank/DDBJ whole genome shotgun (WGS) entry which is preliminary data.</text>
</comment>
<dbReference type="CDD" id="cd09729">
    <property type="entry name" value="Cse1_I-E"/>
    <property type="match status" value="1"/>
</dbReference>
<organism evidence="1 2">
    <name type="scientific">Brevibacterium celere</name>
    <dbReference type="NCBI Taxonomy" id="225845"/>
    <lineage>
        <taxon>Bacteria</taxon>
        <taxon>Bacillati</taxon>
        <taxon>Actinomycetota</taxon>
        <taxon>Actinomycetes</taxon>
        <taxon>Micrococcales</taxon>
        <taxon>Brevibacteriaceae</taxon>
        <taxon>Brevibacterium</taxon>
    </lineage>
</organism>
<proteinExistence type="predicted"/>
<dbReference type="Proteomes" id="UP000253509">
    <property type="component" value="Unassembled WGS sequence"/>
</dbReference>
<evidence type="ECO:0000313" key="2">
    <source>
        <dbReference type="Proteomes" id="UP000253509"/>
    </source>
</evidence>
<sequence>MSTTMASPSSTEEVKSEESPYFNLIDERWIPVLMLDGSETTLSLTQTIEYAPDIRQLQGELPTTRAALLRLLVAILARGIGLPRDPDEWSSKLGDWQSVSDSVTSYLHRHHDRFWLRHASTPFFQVADLGPASDETKDLGAFVADFPANVQAFTQRGPRSLDRMSPAEATRWLIHAHAYDPSGIKTPDRRDPRTKGGKVYPLGTGWTGKGEVLIAGGNSLELTLILNIVAPDGQRIISGDEDRPPWERPHPGPLEEFDAPAMPQGFIQTYTWQSRRIRLLFDGCDVTRVVLCYGDPLSEQNRQAFDPMMTWRYSKPQSTKFGTTVFMPGMVDPSKSVWRSMSAWLPTGAQSIVNGARQHLEPGVLEWIGQLYKHDKLSIGFRPNIELVGVQYGNMSATYAEVVNDSLRVPTFLLQDDAVDAAETVIHAIDDADTVAWYLGTFAVNLARARGVEDAEAFREEAKDTAFRDFGLIFAAWLDSLRDDSRWHTARGLWQKALRDSAVSIARRLAHEAGTASYLGRIVDVENGTWLTTDIALGYLHKGLRKTLSIAYQEDTDA</sequence>
<dbReference type="Gene3D" id="1.10.132.100">
    <property type="match status" value="1"/>
</dbReference>
<dbReference type="Pfam" id="PF09481">
    <property type="entry name" value="CRISPR_Cse1"/>
    <property type="match status" value="1"/>
</dbReference>
<dbReference type="InterPro" id="IPR013381">
    <property type="entry name" value="CRISPR-assoc_prot_Cse1"/>
</dbReference>
<keyword evidence="2" id="KW-1185">Reference proteome</keyword>